<reference evidence="3 4" key="1">
    <citation type="submission" date="2018-10" db="EMBL/GenBank/DDBJ databases">
        <title>Genome Sequence of Cohnella sp.</title>
        <authorList>
            <person name="Srinivasan S."/>
            <person name="Kim M.K."/>
        </authorList>
    </citation>
    <scope>NUCLEOTIDE SEQUENCE [LARGE SCALE GENOMIC DNA]</scope>
    <source>
        <strain evidence="3 4">18JY8-7</strain>
    </source>
</reference>
<dbReference type="SUPFAM" id="SSF54001">
    <property type="entry name" value="Cysteine proteinases"/>
    <property type="match status" value="1"/>
</dbReference>
<dbReference type="Gene3D" id="3.10.620.30">
    <property type="match status" value="1"/>
</dbReference>
<evidence type="ECO:0000313" key="4">
    <source>
        <dbReference type="Proteomes" id="UP000269097"/>
    </source>
</evidence>
<dbReference type="Proteomes" id="UP000269097">
    <property type="component" value="Chromosome"/>
</dbReference>
<proteinExistence type="predicted"/>
<organism evidence="3 4">
    <name type="scientific">Cohnella candidum</name>
    <dbReference type="NCBI Taxonomy" id="2674991"/>
    <lineage>
        <taxon>Bacteria</taxon>
        <taxon>Bacillati</taxon>
        <taxon>Bacillota</taxon>
        <taxon>Bacilli</taxon>
        <taxon>Bacillales</taxon>
        <taxon>Paenibacillaceae</taxon>
        <taxon>Cohnella</taxon>
    </lineage>
</organism>
<feature type="domain" description="BIG2" evidence="2">
    <location>
        <begin position="628"/>
        <end position="704"/>
    </location>
</feature>
<dbReference type="SUPFAM" id="SSF49373">
    <property type="entry name" value="Invasin/intimin cell-adhesion fragments"/>
    <property type="match status" value="5"/>
</dbReference>
<evidence type="ECO:0000259" key="2">
    <source>
        <dbReference type="SMART" id="SM00635"/>
    </source>
</evidence>
<evidence type="ECO:0000259" key="1">
    <source>
        <dbReference type="SMART" id="SM00460"/>
    </source>
</evidence>
<protein>
    <recommendedName>
        <fullName evidence="5">Transglutaminase</fullName>
    </recommendedName>
</protein>
<dbReference type="InterPro" id="IPR003343">
    <property type="entry name" value="Big_2"/>
</dbReference>
<sequence length="792" mass="83491">MKIPVLKLLLGFSLLFGIGLLTEVFGTTTAYAATDTAADKTEFQNKLYAGLLQRPATYTITYTGGQLPSADVGTILGAIFDSDNYLYYSSKSYKYSWTNTANSSTYTFSFTYWESKTQADAVEAKVNEVLGTIITAGMNDFQKEKAIHDWIETNLAYDTSLVQHSAYAGLFGNKKTVCQGYALLAYKMLSKAGIENKIIEGVANKQLHTWNLVKLDGSWYHLDTTWDDPVPDVAGRIVYDYFNLTDTEIKANHTWTKTYPAAVTEFADTLAAKKTSDAANATFYGDLETSIGLPYLKDENTVQSVTGLTYQIQNAIDAHNHSLKFRYTPKSTALTDIKTAIKGFNNITRYGYGMTDFVRTPDNTDLLVTLNLDYWDPVAVTSVTMSTYAPSVNVRGTVKLAVVVGPSNATNKKVTWTSSDTNVATVNATGVVTAKTAGSVTITATTVDGSFKATADITVIQPVTGVKLDVKSKTLKIGESAFALTATVAPVNASDLSVTWTSSNPSVATVDDSGKVTAVAPGKTVITAKSANGKKAAATIIVPVPVESVALGKTDLTIDINKTAKLAAVVTPKNATDKTASWSSDNEAVATVSKAGVVSALAVGEANITVTTTDGAKTASIKIKVIQPVTGLTMDKTKTLKVSETFKLEVTIGPENATVTSLTYTSSKSSVVTVDADGSVTAVAPGKAVITVKAHNGKTAVMTITVPVSVNGVTMNKTELTLKTGKTAQLAAVISPTNATVKTVVWTSSDTSIATVNAKGLVTAAGSGTATITATTTDGSFTATSQVTVSNP</sequence>
<dbReference type="InterPro" id="IPR038765">
    <property type="entry name" value="Papain-like_cys_pep_sf"/>
</dbReference>
<dbReference type="InterPro" id="IPR002931">
    <property type="entry name" value="Transglutaminase-like"/>
</dbReference>
<dbReference type="RefSeq" id="WP_123039251.1">
    <property type="nucleotide sequence ID" value="NZ_CP033433.1"/>
</dbReference>
<dbReference type="SMART" id="SM00635">
    <property type="entry name" value="BID_2"/>
    <property type="match status" value="5"/>
</dbReference>
<evidence type="ECO:0000313" key="3">
    <source>
        <dbReference type="EMBL" id="AYQ71187.1"/>
    </source>
</evidence>
<feature type="domain" description="BIG2" evidence="2">
    <location>
        <begin position="462"/>
        <end position="540"/>
    </location>
</feature>
<feature type="domain" description="BIG2" evidence="2">
    <location>
        <begin position="545"/>
        <end position="622"/>
    </location>
</feature>
<accession>A0A3G3JTH7</accession>
<dbReference type="Pfam" id="PF01841">
    <property type="entry name" value="Transglut_core"/>
    <property type="match status" value="1"/>
</dbReference>
<dbReference type="KEGG" id="coh:EAV92_00325"/>
<evidence type="ECO:0008006" key="5">
    <source>
        <dbReference type="Google" id="ProtNLM"/>
    </source>
</evidence>
<dbReference type="GO" id="GO:0005737">
    <property type="term" value="C:cytoplasm"/>
    <property type="evidence" value="ECO:0007669"/>
    <property type="project" value="TreeGrafter"/>
</dbReference>
<feature type="domain" description="BIG2" evidence="2">
    <location>
        <begin position="379"/>
        <end position="456"/>
    </location>
</feature>
<dbReference type="SMART" id="SM00460">
    <property type="entry name" value="TGc"/>
    <property type="match status" value="1"/>
</dbReference>
<feature type="domain" description="Transglutaminase-like" evidence="1">
    <location>
        <begin position="170"/>
        <end position="226"/>
    </location>
</feature>
<dbReference type="InterPro" id="IPR052557">
    <property type="entry name" value="CAP/Cytokinesis_protein"/>
</dbReference>
<name>A0A3G3JTH7_9BACL</name>
<dbReference type="PANTHER" id="PTHR46333">
    <property type="entry name" value="CYTOKINESIS PROTEIN 3"/>
    <property type="match status" value="1"/>
</dbReference>
<gene>
    <name evidence="3" type="ORF">EAV92_00325</name>
</gene>
<feature type="domain" description="BIG2" evidence="2">
    <location>
        <begin position="709"/>
        <end position="786"/>
    </location>
</feature>
<dbReference type="InterPro" id="IPR008964">
    <property type="entry name" value="Invasin/intimin_cell_adhesion"/>
</dbReference>
<keyword evidence="4" id="KW-1185">Reference proteome</keyword>
<dbReference type="Pfam" id="PF02368">
    <property type="entry name" value="Big_2"/>
    <property type="match status" value="5"/>
</dbReference>
<dbReference type="Gene3D" id="2.60.40.1080">
    <property type="match status" value="5"/>
</dbReference>
<dbReference type="PANTHER" id="PTHR46333:SF2">
    <property type="entry name" value="CYTOKINESIS PROTEIN 3"/>
    <property type="match status" value="1"/>
</dbReference>
<dbReference type="EMBL" id="CP033433">
    <property type="protein sequence ID" value="AYQ71187.1"/>
    <property type="molecule type" value="Genomic_DNA"/>
</dbReference>
<dbReference type="AlphaFoldDB" id="A0A3G3JTH7"/>